<keyword evidence="1" id="KW-0812">Transmembrane</keyword>
<gene>
    <name evidence="2" type="ORF">JOE69_003246</name>
</gene>
<name>A0ABU1JEZ6_9MICC</name>
<dbReference type="RefSeq" id="WP_309800513.1">
    <property type="nucleotide sequence ID" value="NZ_BAAAHY010000006.1"/>
</dbReference>
<feature type="transmembrane region" description="Helical" evidence="1">
    <location>
        <begin position="47"/>
        <end position="70"/>
    </location>
</feature>
<proteinExistence type="predicted"/>
<accession>A0ABU1JEZ6</accession>
<evidence type="ECO:0008006" key="4">
    <source>
        <dbReference type="Google" id="ProtNLM"/>
    </source>
</evidence>
<comment type="caution">
    <text evidence="2">The sequence shown here is derived from an EMBL/GenBank/DDBJ whole genome shotgun (WGS) entry which is preliminary data.</text>
</comment>
<organism evidence="2 3">
    <name type="scientific">Arthrobacter russicus</name>
    <dbReference type="NCBI Taxonomy" id="172040"/>
    <lineage>
        <taxon>Bacteria</taxon>
        <taxon>Bacillati</taxon>
        <taxon>Actinomycetota</taxon>
        <taxon>Actinomycetes</taxon>
        <taxon>Micrococcales</taxon>
        <taxon>Micrococcaceae</taxon>
        <taxon>Arthrobacter</taxon>
    </lineage>
</organism>
<feature type="transmembrane region" description="Helical" evidence="1">
    <location>
        <begin position="82"/>
        <end position="103"/>
    </location>
</feature>
<evidence type="ECO:0000313" key="3">
    <source>
        <dbReference type="Proteomes" id="UP001185069"/>
    </source>
</evidence>
<dbReference type="Proteomes" id="UP001185069">
    <property type="component" value="Unassembled WGS sequence"/>
</dbReference>
<keyword evidence="1" id="KW-0472">Membrane</keyword>
<keyword evidence="3" id="KW-1185">Reference proteome</keyword>
<reference evidence="2 3" key="1">
    <citation type="submission" date="2023-07" db="EMBL/GenBank/DDBJ databases">
        <title>Sequencing the genomes of 1000 actinobacteria strains.</title>
        <authorList>
            <person name="Klenk H.-P."/>
        </authorList>
    </citation>
    <scope>NUCLEOTIDE SEQUENCE [LARGE SCALE GENOMIC DNA]</scope>
    <source>
        <strain evidence="2 3">DSM 14555</strain>
    </source>
</reference>
<dbReference type="InterPro" id="IPR025962">
    <property type="entry name" value="SdpI/YhfL"/>
</dbReference>
<sequence>MEIVILGWVFTGLLLLLCLASFAAGRGMIPPNHFFGIRIPPLRRSAAAWRAGHAAAVLPALVAFVLSLLCSILGTITPAASIGSITVFIAGLLWTVLSAIRAADAA</sequence>
<keyword evidence="1" id="KW-1133">Transmembrane helix</keyword>
<dbReference type="EMBL" id="JAVDQF010000001">
    <property type="protein sequence ID" value="MDR6271008.1"/>
    <property type="molecule type" value="Genomic_DNA"/>
</dbReference>
<protein>
    <recommendedName>
        <fullName evidence="4">SdpI/YhfL protein family protein</fullName>
    </recommendedName>
</protein>
<evidence type="ECO:0000313" key="2">
    <source>
        <dbReference type="EMBL" id="MDR6271008.1"/>
    </source>
</evidence>
<dbReference type="Pfam" id="PF13630">
    <property type="entry name" value="SdpI"/>
    <property type="match status" value="1"/>
</dbReference>
<evidence type="ECO:0000256" key="1">
    <source>
        <dbReference type="SAM" id="Phobius"/>
    </source>
</evidence>